<protein>
    <submittedName>
        <fullName evidence="2">Conserved hypothetical plastid protein</fullName>
    </submittedName>
</protein>
<proteinExistence type="predicted"/>
<keyword evidence="2" id="KW-0150">Chloroplast</keyword>
<keyword evidence="2" id="KW-0934">Plastid</keyword>
<gene>
    <name evidence="2" type="primary">ycf19</name>
</gene>
<name>A0A1X9PU91_9RHOD</name>
<organism evidence="2">
    <name type="scientific">Flintiella sanguinaria</name>
    <dbReference type="NCBI Taxonomy" id="101926"/>
    <lineage>
        <taxon>Eukaryota</taxon>
        <taxon>Rhodophyta</taxon>
        <taxon>Bangiophyceae</taxon>
        <taxon>Porphyridiales</taxon>
        <taxon>Porphyridiaceae</taxon>
        <taxon>Flintiella</taxon>
    </lineage>
</organism>
<dbReference type="PANTHER" id="PTHR33219">
    <property type="entry name" value="YLMG HOMOLOG PROTEIN 2, CHLOROPLASTIC"/>
    <property type="match status" value="1"/>
</dbReference>
<keyword evidence="1" id="KW-1133">Transmembrane helix</keyword>
<geneLocation type="chloroplast" evidence="2"/>
<accession>A0A1X9PU91</accession>
<dbReference type="PANTHER" id="PTHR33219:SF14">
    <property type="entry name" value="PROTEIN COFACTOR ASSEMBLY OF COMPLEX C SUBUNIT B CCB3, CHLOROPLASTIC-RELATED"/>
    <property type="match status" value="1"/>
</dbReference>
<feature type="transmembrane region" description="Helical" evidence="1">
    <location>
        <begin position="21"/>
        <end position="38"/>
    </location>
</feature>
<dbReference type="GO" id="GO:0016020">
    <property type="term" value="C:membrane"/>
    <property type="evidence" value="ECO:0007669"/>
    <property type="project" value="InterPro"/>
</dbReference>
<dbReference type="InterPro" id="IPR003425">
    <property type="entry name" value="CCB3/YggT"/>
</dbReference>
<reference evidence="2" key="1">
    <citation type="submission" date="2017-03" db="EMBL/GenBank/DDBJ databases">
        <title>The new red algal subphylum Proteorhodophytina comprises the largest and most divergent plastid genomes known.</title>
        <authorList>
            <person name="Munoz-Gomez S.A."/>
            <person name="Mejia-Franco F.G."/>
            <person name="Durnin K."/>
            <person name="Morgan C."/>
            <person name="Grisdale C.J."/>
            <person name="Archibald J.M."/>
            <person name="Slamovits C.H."/>
        </authorList>
    </citation>
    <scope>NUCLEOTIDE SEQUENCE</scope>
    <source>
        <strain evidence="2">UTEX LB2060</strain>
    </source>
</reference>
<feature type="transmembrane region" description="Helical" evidence="1">
    <location>
        <begin position="58"/>
        <end position="80"/>
    </location>
</feature>
<dbReference type="Pfam" id="PF02325">
    <property type="entry name" value="CCB3_YggT"/>
    <property type="match status" value="1"/>
</dbReference>
<keyword evidence="1" id="KW-0472">Membrane</keyword>
<keyword evidence="1" id="KW-0812">Transmembrane</keyword>
<evidence type="ECO:0000313" key="2">
    <source>
        <dbReference type="EMBL" id="ARO91051.1"/>
    </source>
</evidence>
<dbReference type="AlphaFoldDB" id="A0A1X9PU91"/>
<sequence>MTILISTLNLVFMSVARFTEIYIVLILLRLSLGWLPNLNAYNEPYFTLYRLTDPYLKLFRGIVPYIFGMDISPILAILFLQNIMVIFQNIHLEGLE</sequence>
<dbReference type="EMBL" id="KY709211">
    <property type="protein sequence ID" value="ARO91051.1"/>
    <property type="molecule type" value="Genomic_DNA"/>
</dbReference>
<evidence type="ECO:0000256" key="1">
    <source>
        <dbReference type="SAM" id="Phobius"/>
    </source>
</evidence>